<dbReference type="SUPFAM" id="SSF63592">
    <property type="entry name" value="Flagellar transcriptional activator FlhD"/>
    <property type="match status" value="1"/>
</dbReference>
<dbReference type="AlphaFoldDB" id="A0A3M8RJ52"/>
<proteinExistence type="predicted"/>
<evidence type="ECO:0000313" key="2">
    <source>
        <dbReference type="EMBL" id="RNF66460.1"/>
    </source>
</evidence>
<gene>
    <name evidence="2" type="ORF">EC580_04590</name>
</gene>
<evidence type="ECO:0000256" key="1">
    <source>
        <dbReference type="SAM" id="MobiDB-lite"/>
    </source>
</evidence>
<organism evidence="2">
    <name type="scientific">Acidithiobacillus sulfuriphilus</name>
    <dbReference type="NCBI Taxonomy" id="1867749"/>
    <lineage>
        <taxon>Bacteria</taxon>
        <taxon>Pseudomonadati</taxon>
        <taxon>Pseudomonadota</taxon>
        <taxon>Acidithiobacillia</taxon>
        <taxon>Acidithiobacillales</taxon>
        <taxon>Acidithiobacillaceae</taxon>
        <taxon>Acidithiobacillus</taxon>
    </lineage>
</organism>
<feature type="region of interest" description="Disordered" evidence="1">
    <location>
        <begin position="1"/>
        <end position="47"/>
    </location>
</feature>
<dbReference type="Gene3D" id="1.10.4000.10">
    <property type="entry name" value="Flagellar transcriptional activator FlhD"/>
    <property type="match status" value="1"/>
</dbReference>
<accession>A0A3M8RJ52</accession>
<reference evidence="2" key="1">
    <citation type="submission" date="2018-10" db="EMBL/GenBank/DDBJ databases">
        <title>Acidithiobacillus sulfuriphilus sp. nov.: an extremely acidophilic sulfur-oxidizing chemolithotroph isolated from a neutral pH environment.</title>
        <authorList>
            <person name="Falagan C."/>
            <person name="Moya-Beltran A."/>
            <person name="Quatrini R."/>
            <person name="Johnson D.B."/>
        </authorList>
    </citation>
    <scope>NUCLEOTIDE SEQUENCE [LARGE SCALE GENOMIC DNA]</scope>
    <source>
        <strain evidence="2">CJ-2</strain>
    </source>
</reference>
<sequence length="125" mass="14025">MSARTWARTWMPSRTGSASSPRKRCPGPANRRAVKAEDPPMAKQHEMVISPGLLTPVSRPMDMATLRQDAFKLNLSYLLLARDLARQNMALAVKVFRLQEDVLQVIASAPPSYSPWRRRPSPGTR</sequence>
<name>A0A3M8RJ52_9PROT</name>
<feature type="compositionally biased region" description="Basic and acidic residues" evidence="1">
    <location>
        <begin position="34"/>
        <end position="46"/>
    </location>
</feature>
<dbReference type="EMBL" id="RIZI01000139">
    <property type="protein sequence ID" value="RNF66460.1"/>
    <property type="molecule type" value="Genomic_DNA"/>
</dbReference>
<dbReference type="InterPro" id="IPR036194">
    <property type="entry name" value="FlhD_sf"/>
</dbReference>
<protein>
    <submittedName>
        <fullName evidence="2">Uncharacterized protein</fullName>
    </submittedName>
</protein>
<comment type="caution">
    <text evidence="2">The sequence shown here is derived from an EMBL/GenBank/DDBJ whole genome shotgun (WGS) entry which is preliminary data.</text>
</comment>